<dbReference type="EMBL" id="JXXZ01000006">
    <property type="protein sequence ID" value="KJZ00624.1"/>
    <property type="molecule type" value="Genomic_DNA"/>
</dbReference>
<reference evidence="1 2" key="1">
    <citation type="journal article" date="2015" name="BMC Genomics">
        <title>Genome mining reveals unlocked bioactive potential of marine Gram-negative bacteria.</title>
        <authorList>
            <person name="Machado H."/>
            <person name="Sonnenschein E.C."/>
            <person name="Melchiorsen J."/>
            <person name="Gram L."/>
        </authorList>
    </citation>
    <scope>NUCLEOTIDE SEQUENCE [LARGE SCALE GENOMIC DNA]</scope>
    <source>
        <strain evidence="1 2">S3137</strain>
    </source>
</reference>
<comment type="caution">
    <text evidence="1">The sequence shown here is derived from an EMBL/GenBank/DDBJ whole genome shotgun (WGS) entry which is preliminary data.</text>
</comment>
<dbReference type="PATRIC" id="fig|151081.8.peg.2980"/>
<name>A0A0F4PZZ2_9GAMM</name>
<evidence type="ECO:0008006" key="3">
    <source>
        <dbReference type="Google" id="ProtNLM"/>
    </source>
</evidence>
<protein>
    <recommendedName>
        <fullName evidence="3">Lipoprotein</fullName>
    </recommendedName>
</protein>
<organism evidence="1 2">
    <name type="scientific">Pseudoalteromonas ruthenica</name>
    <dbReference type="NCBI Taxonomy" id="151081"/>
    <lineage>
        <taxon>Bacteria</taxon>
        <taxon>Pseudomonadati</taxon>
        <taxon>Pseudomonadota</taxon>
        <taxon>Gammaproteobacteria</taxon>
        <taxon>Alteromonadales</taxon>
        <taxon>Pseudoalteromonadaceae</taxon>
        <taxon>Pseudoalteromonas</taxon>
    </lineage>
</organism>
<dbReference type="AlphaFoldDB" id="A0A0F4PZZ2"/>
<evidence type="ECO:0000313" key="1">
    <source>
        <dbReference type="EMBL" id="KJZ00624.1"/>
    </source>
</evidence>
<sequence>MFFKCSLLAAVIIFVSGCSSVYWGSIKNNTSEGIHVKLTFSNEYGTQILELQPIKSQENELWHYEQSSLVKTKIDKDLSQVEATNSNGCTITLNRDAIDKKVENHELEVVIEPQDFIDSCGK</sequence>
<accession>A0A0F4PZZ2</accession>
<dbReference type="PROSITE" id="PS51257">
    <property type="entry name" value="PROKAR_LIPOPROTEIN"/>
    <property type="match status" value="1"/>
</dbReference>
<dbReference type="Proteomes" id="UP000033664">
    <property type="component" value="Unassembled WGS sequence"/>
</dbReference>
<gene>
    <name evidence="1" type="ORF">TW72_06340</name>
</gene>
<keyword evidence="2" id="KW-1185">Reference proteome</keyword>
<evidence type="ECO:0000313" key="2">
    <source>
        <dbReference type="Proteomes" id="UP000033664"/>
    </source>
</evidence>
<proteinExistence type="predicted"/>